<accession>A0A5N5DLP5</accession>
<organism evidence="2 3">
    <name type="scientific">Lasiodiplodia theobromae</name>
    <dbReference type="NCBI Taxonomy" id="45133"/>
    <lineage>
        <taxon>Eukaryota</taxon>
        <taxon>Fungi</taxon>
        <taxon>Dikarya</taxon>
        <taxon>Ascomycota</taxon>
        <taxon>Pezizomycotina</taxon>
        <taxon>Dothideomycetes</taxon>
        <taxon>Dothideomycetes incertae sedis</taxon>
        <taxon>Botryosphaeriales</taxon>
        <taxon>Botryosphaeriaceae</taxon>
        <taxon>Lasiodiplodia</taxon>
    </lineage>
</organism>
<proteinExistence type="predicted"/>
<gene>
    <name evidence="2" type="ORF">DBV05_g2607</name>
</gene>
<dbReference type="OrthoDB" id="3937380at2759"/>
<sequence length="204" mass="22308">MTTNSGSWGEIRSTGPMGVEDDIVVSTVRGDIRGTRYPHILNHISVYTIPSIDEVLDLYSQSSTDHVPSKPSVSPPHRAQHKEDNQSIVASIARAYAGTNGPEVIGPGSQLYNLSNAHSSSLPPNLSTDRLAPHAKPTIYRKDSWDSGSDSDDSVYLSTILEEPEPPEVEADTDIVKPVFRARRQRDILGTSELKAKMRQSGYP</sequence>
<name>A0A5N5DLP5_9PEZI</name>
<dbReference type="AlphaFoldDB" id="A0A5N5DLP5"/>
<protein>
    <submittedName>
        <fullName evidence="2">Uncharacterized protein</fullName>
    </submittedName>
</protein>
<reference evidence="2 3" key="1">
    <citation type="journal article" date="2019" name="Sci. Rep.">
        <title>A multi-omics analysis of the grapevine pathogen Lasiodiplodia theobromae reveals that temperature affects the expression of virulence- and pathogenicity-related genes.</title>
        <authorList>
            <person name="Felix C."/>
            <person name="Meneses R."/>
            <person name="Goncalves M.F.M."/>
            <person name="Tilleman L."/>
            <person name="Duarte A.S."/>
            <person name="Jorrin-Novo J.V."/>
            <person name="Van de Peer Y."/>
            <person name="Deforce D."/>
            <person name="Van Nieuwerburgh F."/>
            <person name="Esteves A.C."/>
            <person name="Alves A."/>
        </authorList>
    </citation>
    <scope>NUCLEOTIDE SEQUENCE [LARGE SCALE GENOMIC DNA]</scope>
    <source>
        <strain evidence="2 3">LA-SOL3</strain>
    </source>
</reference>
<evidence type="ECO:0000256" key="1">
    <source>
        <dbReference type="SAM" id="MobiDB-lite"/>
    </source>
</evidence>
<keyword evidence="3" id="KW-1185">Reference proteome</keyword>
<dbReference type="Proteomes" id="UP000325902">
    <property type="component" value="Unassembled WGS sequence"/>
</dbReference>
<evidence type="ECO:0000313" key="3">
    <source>
        <dbReference type="Proteomes" id="UP000325902"/>
    </source>
</evidence>
<dbReference type="EMBL" id="VCHE01000010">
    <property type="protein sequence ID" value="KAB2578836.1"/>
    <property type="molecule type" value="Genomic_DNA"/>
</dbReference>
<feature type="region of interest" description="Disordered" evidence="1">
    <location>
        <begin position="62"/>
        <end position="83"/>
    </location>
</feature>
<evidence type="ECO:0000313" key="2">
    <source>
        <dbReference type="EMBL" id="KAB2578836.1"/>
    </source>
</evidence>
<comment type="caution">
    <text evidence="2">The sequence shown here is derived from an EMBL/GenBank/DDBJ whole genome shotgun (WGS) entry which is preliminary data.</text>
</comment>